<keyword evidence="1" id="KW-0145">Chemotaxis</keyword>
<dbReference type="SUPFAM" id="SSF103039">
    <property type="entry name" value="CheC-like"/>
    <property type="match status" value="1"/>
</dbReference>
<evidence type="ECO:0000313" key="3">
    <source>
        <dbReference type="EMBL" id="TDT71738.1"/>
    </source>
</evidence>
<evidence type="ECO:0000313" key="4">
    <source>
        <dbReference type="Proteomes" id="UP000294678"/>
    </source>
</evidence>
<dbReference type="InterPro" id="IPR028051">
    <property type="entry name" value="CheX-like_dom"/>
</dbReference>
<dbReference type="Pfam" id="PF13690">
    <property type="entry name" value="CheX"/>
    <property type="match status" value="1"/>
</dbReference>
<dbReference type="PANTHER" id="PTHR39452">
    <property type="entry name" value="CHEY-P PHOSPHATASE CHEX"/>
    <property type="match status" value="1"/>
</dbReference>
<sequence length="155" mass="17400">MAYREKLHESLKQTTKKLIAHEPIINEVGVIKSPLDLEDFTIIVGMVGKIEGQLIFGFEKDILKKIAQNMGELEDFTNDHLSISLISEFSNILTGNAVTYLSEHGYEGIKITPPSIVMGQDINLSTKLEEIHKYLLTFDDNIGVISLYVALKHNN</sequence>
<gene>
    <name evidence="3" type="ORF">EV215_0422</name>
</gene>
<dbReference type="GO" id="GO:0006935">
    <property type="term" value="P:chemotaxis"/>
    <property type="evidence" value="ECO:0007669"/>
    <property type="project" value="UniProtKB-KW"/>
</dbReference>
<evidence type="ECO:0000259" key="2">
    <source>
        <dbReference type="Pfam" id="PF13690"/>
    </source>
</evidence>
<dbReference type="PANTHER" id="PTHR39452:SF1">
    <property type="entry name" value="CHEY-P PHOSPHATASE CHEX"/>
    <property type="match status" value="1"/>
</dbReference>
<name>A0AA46DZA0_9FUSO</name>
<evidence type="ECO:0000256" key="1">
    <source>
        <dbReference type="ARBA" id="ARBA00022500"/>
    </source>
</evidence>
<dbReference type="EMBL" id="SOBG01000002">
    <property type="protein sequence ID" value="TDT71738.1"/>
    <property type="molecule type" value="Genomic_DNA"/>
</dbReference>
<dbReference type="InterPro" id="IPR038756">
    <property type="entry name" value="CheX-like"/>
</dbReference>
<accession>A0AA46DZA0</accession>
<keyword evidence="4" id="KW-1185">Reference proteome</keyword>
<dbReference type="AlphaFoldDB" id="A0AA46DZA0"/>
<dbReference type="RefSeq" id="WP_134112335.1">
    <property type="nucleotide sequence ID" value="NZ_SOBG01000002.1"/>
</dbReference>
<dbReference type="Proteomes" id="UP000294678">
    <property type="component" value="Unassembled WGS sequence"/>
</dbReference>
<reference evidence="3 4" key="1">
    <citation type="submission" date="2019-03" db="EMBL/GenBank/DDBJ databases">
        <title>Genomic Encyclopedia of Type Strains, Phase IV (KMG-IV): sequencing the most valuable type-strain genomes for metagenomic binning, comparative biology and taxonomic classification.</title>
        <authorList>
            <person name="Goeker M."/>
        </authorList>
    </citation>
    <scope>NUCLEOTIDE SEQUENCE [LARGE SCALE GENOMIC DNA]</scope>
    <source>
        <strain evidence="3 4">DSM 100055</strain>
    </source>
</reference>
<feature type="domain" description="Chemotaxis phosphatase CheX-like" evidence="2">
    <location>
        <begin position="41"/>
        <end position="127"/>
    </location>
</feature>
<dbReference type="InterPro" id="IPR028976">
    <property type="entry name" value="CheC-like_sf"/>
</dbReference>
<proteinExistence type="predicted"/>
<organism evidence="3 4">
    <name type="scientific">Hypnocyclicus thermotrophus</name>
    <dbReference type="NCBI Taxonomy" id="1627895"/>
    <lineage>
        <taxon>Bacteria</taxon>
        <taxon>Fusobacteriati</taxon>
        <taxon>Fusobacteriota</taxon>
        <taxon>Fusobacteriia</taxon>
        <taxon>Fusobacteriales</taxon>
        <taxon>Fusobacteriaceae</taxon>
        <taxon>Hypnocyclicus</taxon>
    </lineage>
</organism>
<protein>
    <submittedName>
        <fullName evidence="3">Chemotaxis protein CheX</fullName>
    </submittedName>
</protein>
<dbReference type="CDD" id="cd17906">
    <property type="entry name" value="CheX"/>
    <property type="match status" value="1"/>
</dbReference>
<comment type="caution">
    <text evidence="3">The sequence shown here is derived from an EMBL/GenBank/DDBJ whole genome shotgun (WGS) entry which is preliminary data.</text>
</comment>
<dbReference type="Gene3D" id="3.40.1550.10">
    <property type="entry name" value="CheC-like"/>
    <property type="match status" value="1"/>
</dbReference>